<dbReference type="NCBIfam" id="TIGR00778">
    <property type="entry name" value="ahpD_dom"/>
    <property type="match status" value="1"/>
</dbReference>
<dbReference type="AlphaFoldDB" id="A0A1G6PQ16"/>
<feature type="domain" description="Carboxymuconolactone decarboxylase-like" evidence="1">
    <location>
        <begin position="12"/>
        <end position="91"/>
    </location>
</feature>
<accession>A0A1G6PQ16</accession>
<dbReference type="PANTHER" id="PTHR34846:SF10">
    <property type="entry name" value="CYTOPLASMIC PROTEIN"/>
    <property type="match status" value="1"/>
</dbReference>
<dbReference type="STRING" id="361279.SAMN05421663_104223"/>
<evidence type="ECO:0000313" key="3">
    <source>
        <dbReference type="Proteomes" id="UP000198666"/>
    </source>
</evidence>
<dbReference type="GO" id="GO:0051920">
    <property type="term" value="F:peroxiredoxin activity"/>
    <property type="evidence" value="ECO:0007669"/>
    <property type="project" value="InterPro"/>
</dbReference>
<gene>
    <name evidence="2" type="ORF">SAMN05421663_104223</name>
</gene>
<dbReference type="SUPFAM" id="SSF69118">
    <property type="entry name" value="AhpD-like"/>
    <property type="match status" value="1"/>
</dbReference>
<dbReference type="InterPro" id="IPR029032">
    <property type="entry name" value="AhpD-like"/>
</dbReference>
<dbReference type="EMBL" id="FMZB01000004">
    <property type="protein sequence ID" value="SDC82342.1"/>
    <property type="molecule type" value="Genomic_DNA"/>
</dbReference>
<keyword evidence="2" id="KW-0575">Peroxidase</keyword>
<name>A0A1G6PQ16_9BACI</name>
<sequence length="151" mass="17682">MSQRVSYYDVAPDGLKIMMDMEKYTKKSAIHRTTRELIKIRVSQMNGCAYCIDTHCSDARKMGETEQRIYCLHTWDECDFYTPAEKAALELSEHITLIPTKRVPEPLYHRVREHYNEKQYVDLVLIINQINSWNRISIAMGNKPAKNQNPS</sequence>
<dbReference type="Proteomes" id="UP000198666">
    <property type="component" value="Unassembled WGS sequence"/>
</dbReference>
<protein>
    <submittedName>
        <fullName evidence="2">Alkylhydroperoxidase AhpD family core domain-containing protein</fullName>
    </submittedName>
</protein>
<dbReference type="Pfam" id="PF02627">
    <property type="entry name" value="CMD"/>
    <property type="match status" value="1"/>
</dbReference>
<dbReference type="InterPro" id="IPR004675">
    <property type="entry name" value="AhpD_core"/>
</dbReference>
<evidence type="ECO:0000313" key="2">
    <source>
        <dbReference type="EMBL" id="SDC82342.1"/>
    </source>
</evidence>
<reference evidence="3" key="1">
    <citation type="submission" date="2016-10" db="EMBL/GenBank/DDBJ databases">
        <authorList>
            <person name="Varghese N."/>
            <person name="Submissions S."/>
        </authorList>
    </citation>
    <scope>NUCLEOTIDE SEQUENCE [LARGE SCALE GENOMIC DNA]</scope>
    <source>
        <strain evidence="3">DSM 21620</strain>
    </source>
</reference>
<dbReference type="Gene3D" id="1.20.1290.10">
    <property type="entry name" value="AhpD-like"/>
    <property type="match status" value="1"/>
</dbReference>
<organism evidence="2 3">
    <name type="scientific">Terribacillus halophilus</name>
    <dbReference type="NCBI Taxonomy" id="361279"/>
    <lineage>
        <taxon>Bacteria</taxon>
        <taxon>Bacillati</taxon>
        <taxon>Bacillota</taxon>
        <taxon>Bacilli</taxon>
        <taxon>Bacillales</taxon>
        <taxon>Bacillaceae</taxon>
        <taxon>Terribacillus</taxon>
    </lineage>
</organism>
<proteinExistence type="predicted"/>
<dbReference type="RefSeq" id="WP_093727011.1">
    <property type="nucleotide sequence ID" value="NZ_FMZB01000004.1"/>
</dbReference>
<keyword evidence="3" id="KW-1185">Reference proteome</keyword>
<dbReference type="InterPro" id="IPR003779">
    <property type="entry name" value="CMD-like"/>
</dbReference>
<dbReference type="OrthoDB" id="9801997at2"/>
<keyword evidence="2" id="KW-0560">Oxidoreductase</keyword>
<dbReference type="PANTHER" id="PTHR34846">
    <property type="entry name" value="4-CARBOXYMUCONOLACTONE DECARBOXYLASE FAMILY PROTEIN (AFU_ORTHOLOGUE AFUA_6G11590)"/>
    <property type="match status" value="1"/>
</dbReference>
<evidence type="ECO:0000259" key="1">
    <source>
        <dbReference type="Pfam" id="PF02627"/>
    </source>
</evidence>